<evidence type="ECO:0000256" key="4">
    <source>
        <dbReference type="ARBA" id="ARBA00022692"/>
    </source>
</evidence>
<evidence type="ECO:0000256" key="10">
    <source>
        <dbReference type="PROSITE-ProRule" id="PRU01360"/>
    </source>
</evidence>
<evidence type="ECO:0000256" key="3">
    <source>
        <dbReference type="ARBA" id="ARBA00022452"/>
    </source>
</evidence>
<dbReference type="InterPro" id="IPR039426">
    <property type="entry name" value="TonB-dep_rcpt-like"/>
</dbReference>
<dbReference type="Pfam" id="PF07715">
    <property type="entry name" value="Plug"/>
    <property type="match status" value="1"/>
</dbReference>
<feature type="chain" id="PRO_5045952198" evidence="12">
    <location>
        <begin position="23"/>
        <end position="917"/>
    </location>
</feature>
<dbReference type="InterPro" id="IPR000531">
    <property type="entry name" value="Beta-barrel_TonB"/>
</dbReference>
<reference evidence="15 16" key="1">
    <citation type="submission" date="2021-01" db="EMBL/GenBank/DDBJ databases">
        <title>Chryseolinea sp. Jin1 Genome sequencing and assembly.</title>
        <authorList>
            <person name="Kim I."/>
        </authorList>
    </citation>
    <scope>NUCLEOTIDE SEQUENCE [LARGE SCALE GENOMIC DNA]</scope>
    <source>
        <strain evidence="15 16">Jin1</strain>
    </source>
</reference>
<evidence type="ECO:0000256" key="5">
    <source>
        <dbReference type="ARBA" id="ARBA00022729"/>
    </source>
</evidence>
<protein>
    <submittedName>
        <fullName evidence="15">Carboxypeptidase-like regulatory domain-containing protein</fullName>
    </submittedName>
</protein>
<evidence type="ECO:0000256" key="11">
    <source>
        <dbReference type="RuleBase" id="RU003357"/>
    </source>
</evidence>
<dbReference type="InterPro" id="IPR008969">
    <property type="entry name" value="CarboxyPept-like_regulatory"/>
</dbReference>
<evidence type="ECO:0000256" key="9">
    <source>
        <dbReference type="ARBA" id="ARBA00023237"/>
    </source>
</evidence>
<feature type="domain" description="TonB-dependent receptor-like beta-barrel" evidence="13">
    <location>
        <begin position="397"/>
        <end position="890"/>
    </location>
</feature>
<name>A0ABS1L273_9BACT</name>
<evidence type="ECO:0000256" key="12">
    <source>
        <dbReference type="SAM" id="SignalP"/>
    </source>
</evidence>
<keyword evidence="3 10" id="KW-1134">Transmembrane beta strand</keyword>
<keyword evidence="9 10" id="KW-0998">Cell outer membrane</keyword>
<evidence type="ECO:0000259" key="13">
    <source>
        <dbReference type="Pfam" id="PF00593"/>
    </source>
</evidence>
<keyword evidence="4 10" id="KW-0812">Transmembrane</keyword>
<dbReference type="InterPro" id="IPR036942">
    <property type="entry name" value="Beta-barrel_TonB_sf"/>
</dbReference>
<evidence type="ECO:0000259" key="14">
    <source>
        <dbReference type="Pfam" id="PF07715"/>
    </source>
</evidence>
<dbReference type="Gene3D" id="2.170.130.10">
    <property type="entry name" value="TonB-dependent receptor, plug domain"/>
    <property type="match status" value="1"/>
</dbReference>
<comment type="caution">
    <text evidence="15">The sequence shown here is derived from an EMBL/GenBank/DDBJ whole genome shotgun (WGS) entry which is preliminary data.</text>
</comment>
<dbReference type="Gene3D" id="2.40.170.20">
    <property type="entry name" value="TonB-dependent receptor, beta-barrel domain"/>
    <property type="match status" value="1"/>
</dbReference>
<keyword evidence="8" id="KW-0675">Receptor</keyword>
<accession>A0ABS1L273</accession>
<evidence type="ECO:0000256" key="8">
    <source>
        <dbReference type="ARBA" id="ARBA00023170"/>
    </source>
</evidence>
<feature type="domain" description="TonB-dependent receptor plug" evidence="14">
    <location>
        <begin position="117"/>
        <end position="226"/>
    </location>
</feature>
<evidence type="ECO:0000256" key="6">
    <source>
        <dbReference type="ARBA" id="ARBA00023077"/>
    </source>
</evidence>
<keyword evidence="2 10" id="KW-0813">Transport</keyword>
<evidence type="ECO:0000256" key="7">
    <source>
        <dbReference type="ARBA" id="ARBA00023136"/>
    </source>
</evidence>
<sequence>MHKLYHLILVCLLLLVSGAAHAQTAVTGTVVDNDTKDPLPGVNIGVKGQAEGDFTTSDGKFSFKVSKYPITLVFSFIGFATQEVEVASAQDLMVALVPASTLMNEVVVAASRTKQRKIESPVTIERIGTKDIINSPQVNYYDMVQGIKGVDVTVSSIGFTSVTTRGFNTSGNTNFLQMVDGMDNQAPGLNFPLGNVIGLTQLDVDNVEILSGASSALYGSRGLNGAMVMTGKDPFQYQGLSVLLNQGVNHVKNKTANDPVSPSPYTDITLRYAKRIGDKFAFKVNFQYTKANDWVASDTTNKNGPGTRFTDPNYNGVNLYGGATSTDINPFLYYALSQDPSLAPIIDPLLSQQNYVARTGYPEYGYLNNDVKLMKSNVELRYKLTPGVQAILSGTYGTGSVVYTNDTRYQIRDFKVGQYRAELLSKNWFLRAYTTQENSGKTLLAGPTAQYVNEAWKISYDPNTGDGWYPQYTGALIQALAMGADVNSAHLAARAYADTGRPALGSTQFNHLKDSVSQRPITEGGTLFLDRSKLYNVAFQYNFSDVVKWAEMIGGVNYRLYDLNSKGTLFPDENGPIHVNEYSAYAQIIKRLIHDRLALTGSVRWDKNSLFASAKPTSRLSAVFELVDQHYLRFSFQNAYSFPSNIQSLQNTLNGYRSYSAGGSSYLLNDTYHFNVYAPYTLESVEKYQETNNPADLEKFIVNDIKPQTANSFELGYAALIAKRVLVDVLGYFATWKDFIGYTNVANTPGSTDPTAFLDRNTYTVYNIAYNGAQTVNTYGYAASVSVDLSKNFMAKVNYYSDHLKNKNDSQINNFNTPNYHINMEFGNTGFGKKKTWSFNTTLRYKPGYFYQVAGGLGNGTVPSSTVIDAQVGYKILSAHSAVKLGATNLTNRYYSTGVANPMIGGMYYVSVAYNVF</sequence>
<dbReference type="Gene3D" id="2.60.40.1120">
    <property type="entry name" value="Carboxypeptidase-like, regulatory domain"/>
    <property type="match status" value="1"/>
</dbReference>
<keyword evidence="16" id="KW-1185">Reference proteome</keyword>
<evidence type="ECO:0000256" key="2">
    <source>
        <dbReference type="ARBA" id="ARBA00022448"/>
    </source>
</evidence>
<dbReference type="SUPFAM" id="SSF56935">
    <property type="entry name" value="Porins"/>
    <property type="match status" value="1"/>
</dbReference>
<comment type="similarity">
    <text evidence="10 11">Belongs to the TonB-dependent receptor family.</text>
</comment>
<dbReference type="EMBL" id="JAERRB010000018">
    <property type="protein sequence ID" value="MBL0745637.1"/>
    <property type="molecule type" value="Genomic_DNA"/>
</dbReference>
<evidence type="ECO:0000313" key="15">
    <source>
        <dbReference type="EMBL" id="MBL0745637.1"/>
    </source>
</evidence>
<comment type="subcellular location">
    <subcellularLocation>
        <location evidence="1 10">Cell outer membrane</location>
        <topology evidence="1 10">Multi-pass membrane protein</topology>
    </subcellularLocation>
</comment>
<dbReference type="PANTHER" id="PTHR30069:SF29">
    <property type="entry name" value="HEMOGLOBIN AND HEMOGLOBIN-HAPTOGLOBIN-BINDING PROTEIN 1-RELATED"/>
    <property type="match status" value="1"/>
</dbReference>
<dbReference type="Pfam" id="PF00593">
    <property type="entry name" value="TonB_dep_Rec_b-barrel"/>
    <property type="match status" value="1"/>
</dbReference>
<dbReference type="Proteomes" id="UP000613030">
    <property type="component" value="Unassembled WGS sequence"/>
</dbReference>
<evidence type="ECO:0000313" key="16">
    <source>
        <dbReference type="Proteomes" id="UP000613030"/>
    </source>
</evidence>
<keyword evidence="7 10" id="KW-0472">Membrane</keyword>
<dbReference type="Pfam" id="PF13715">
    <property type="entry name" value="CarbopepD_reg_2"/>
    <property type="match status" value="1"/>
</dbReference>
<dbReference type="RefSeq" id="WP_202016173.1">
    <property type="nucleotide sequence ID" value="NZ_JAERRB010000018.1"/>
</dbReference>
<dbReference type="SUPFAM" id="SSF49464">
    <property type="entry name" value="Carboxypeptidase regulatory domain-like"/>
    <property type="match status" value="1"/>
</dbReference>
<organism evidence="15 16">
    <name type="scientific">Chryseolinea lacunae</name>
    <dbReference type="NCBI Taxonomy" id="2801331"/>
    <lineage>
        <taxon>Bacteria</taxon>
        <taxon>Pseudomonadati</taxon>
        <taxon>Bacteroidota</taxon>
        <taxon>Cytophagia</taxon>
        <taxon>Cytophagales</taxon>
        <taxon>Fulvivirgaceae</taxon>
        <taxon>Chryseolinea</taxon>
    </lineage>
</organism>
<dbReference type="PANTHER" id="PTHR30069">
    <property type="entry name" value="TONB-DEPENDENT OUTER MEMBRANE RECEPTOR"/>
    <property type="match status" value="1"/>
</dbReference>
<evidence type="ECO:0000256" key="1">
    <source>
        <dbReference type="ARBA" id="ARBA00004571"/>
    </source>
</evidence>
<proteinExistence type="inferred from homology"/>
<dbReference type="PROSITE" id="PS52016">
    <property type="entry name" value="TONB_DEPENDENT_REC_3"/>
    <property type="match status" value="1"/>
</dbReference>
<keyword evidence="6 11" id="KW-0798">TonB box</keyword>
<gene>
    <name evidence="15" type="ORF">JI741_30675</name>
</gene>
<dbReference type="InterPro" id="IPR012910">
    <property type="entry name" value="Plug_dom"/>
</dbReference>
<feature type="signal peptide" evidence="12">
    <location>
        <begin position="1"/>
        <end position="22"/>
    </location>
</feature>
<dbReference type="InterPro" id="IPR037066">
    <property type="entry name" value="Plug_dom_sf"/>
</dbReference>
<keyword evidence="5 12" id="KW-0732">Signal</keyword>